<organism evidence="2 3">
    <name type="scientific">Caballeronia choica</name>
    <dbReference type="NCBI Taxonomy" id="326476"/>
    <lineage>
        <taxon>Bacteria</taxon>
        <taxon>Pseudomonadati</taxon>
        <taxon>Pseudomonadota</taxon>
        <taxon>Betaproteobacteria</taxon>
        <taxon>Burkholderiales</taxon>
        <taxon>Burkholderiaceae</taxon>
        <taxon>Caballeronia</taxon>
    </lineage>
</organism>
<dbReference type="PROSITE" id="PS50234">
    <property type="entry name" value="VWFA"/>
    <property type="match status" value="1"/>
</dbReference>
<accession>A0A158K3P5</accession>
<dbReference type="OrthoDB" id="9758211at2"/>
<dbReference type="InterPro" id="IPR051928">
    <property type="entry name" value="NorD/CobT"/>
</dbReference>
<reference evidence="2" key="1">
    <citation type="submission" date="2016-01" db="EMBL/GenBank/DDBJ databases">
        <authorList>
            <person name="Peeters C."/>
        </authorList>
    </citation>
    <scope>NUCLEOTIDE SEQUENCE [LARGE SCALE GENOMIC DNA]</scope>
    <source>
        <strain evidence="2">LMG 22940</strain>
    </source>
</reference>
<dbReference type="PANTHER" id="PTHR41248">
    <property type="entry name" value="NORD PROTEIN"/>
    <property type="match status" value="1"/>
</dbReference>
<name>A0A158K3P5_9BURK</name>
<comment type="caution">
    <text evidence="2">The sequence shown here is derived from an EMBL/GenBank/DDBJ whole genome shotgun (WGS) entry which is preliminary data.</text>
</comment>
<proteinExistence type="predicted"/>
<dbReference type="Pfam" id="PF13519">
    <property type="entry name" value="VWA_2"/>
    <property type="match status" value="1"/>
</dbReference>
<dbReference type="AlphaFoldDB" id="A0A158K3P5"/>
<evidence type="ECO:0000313" key="3">
    <source>
        <dbReference type="Proteomes" id="UP000054770"/>
    </source>
</evidence>
<evidence type="ECO:0000259" key="1">
    <source>
        <dbReference type="PROSITE" id="PS50234"/>
    </source>
</evidence>
<gene>
    <name evidence="2" type="ORF">AWB68_04752</name>
</gene>
<keyword evidence="3" id="KW-1185">Reference proteome</keyword>
<dbReference type="SMART" id="SM00327">
    <property type="entry name" value="VWA"/>
    <property type="match status" value="1"/>
</dbReference>
<dbReference type="EMBL" id="FCON02000060">
    <property type="protein sequence ID" value="SAL75349.1"/>
    <property type="molecule type" value="Genomic_DNA"/>
</dbReference>
<protein>
    <submittedName>
        <fullName evidence="2">Nitric oxide reductase activation protein-like protein</fullName>
    </submittedName>
</protein>
<dbReference type="Proteomes" id="UP000054770">
    <property type="component" value="Unassembled WGS sequence"/>
</dbReference>
<feature type="domain" description="VWFA" evidence="1">
    <location>
        <begin position="384"/>
        <end position="572"/>
    </location>
</feature>
<dbReference type="InterPro" id="IPR036465">
    <property type="entry name" value="vWFA_dom_sf"/>
</dbReference>
<dbReference type="SUPFAM" id="SSF53300">
    <property type="entry name" value="vWA-like"/>
    <property type="match status" value="1"/>
</dbReference>
<dbReference type="Gene3D" id="3.40.50.410">
    <property type="entry name" value="von Willebrand factor, type A domain"/>
    <property type="match status" value="1"/>
</dbReference>
<dbReference type="PANTHER" id="PTHR41248:SF1">
    <property type="entry name" value="NORD PROTEIN"/>
    <property type="match status" value="1"/>
</dbReference>
<evidence type="ECO:0000313" key="2">
    <source>
        <dbReference type="EMBL" id="SAL75349.1"/>
    </source>
</evidence>
<sequence length="574" mass="64550">MLWTGSSMLSSDLDRCVVPGAIGRNRTTFRHLRLYAHGFGQHGVDVGRNDLASAPDDDQAMNLSRTSITGNAIILPSNVHASDSRLIGNAIVAHAVGHLRFSEPGRPVGTRVPMMVAMLSLMEDVRIERLMIRECPGLRELWRRFHRAGGQLQAMGLTFGVLAERLSLALHDPGYRDTHHWVEKGRSMIEAIGTRLEDTGRFREVASILANDLGQMRVPFDPQCYQVEPQYRDDNTYLWRFENEEIVTAVVQAQGARVQRVEDAAGGRQDESEETESAPESIRLMYPEWNYKARVLRDDWVSVVEGAHLQMSALDSDSPNGARSARSAWIEYPEVLSFHRLRHQADGDEIDLEALVTHVVTQRSGKVPDGRVFTRTGRRARDASILLLLDLSASTSRSVDASGRTLLDCEREAAHEVTSVFDSGHVRIALHGFSSNRRSEVRYVRFKDFGERLEARHWRRLEAVRPAWSTRIGPALRHAGTCLEQESSVSKTIMLVTDGEPSDIDIFDPRYLVEDARHAVHGLAVRGVRVQCISVDPVPHREMCEIFGWRNTFSLTQSTRLFDILPNLLSRLVA</sequence>
<dbReference type="InterPro" id="IPR002035">
    <property type="entry name" value="VWF_A"/>
</dbReference>